<dbReference type="InterPro" id="IPR013083">
    <property type="entry name" value="Znf_RING/FYVE/PHD"/>
</dbReference>
<dbReference type="CDD" id="cd16454">
    <property type="entry name" value="RING-H2_PA-TM-RING"/>
    <property type="match status" value="1"/>
</dbReference>
<dbReference type="GO" id="GO:0008270">
    <property type="term" value="F:zinc ion binding"/>
    <property type="evidence" value="ECO:0007669"/>
    <property type="project" value="UniProtKB-KW"/>
</dbReference>
<evidence type="ECO:0000256" key="2">
    <source>
        <dbReference type="ARBA" id="ARBA00022771"/>
    </source>
</evidence>
<dbReference type="EMBL" id="CM018032">
    <property type="protein sequence ID" value="KAA8546341.1"/>
    <property type="molecule type" value="Genomic_DNA"/>
</dbReference>
<dbReference type="AlphaFoldDB" id="A0A5J5BYK2"/>
<dbReference type="InterPro" id="IPR051834">
    <property type="entry name" value="RING_finger_E3_ligase"/>
</dbReference>
<evidence type="ECO:0000313" key="7">
    <source>
        <dbReference type="Proteomes" id="UP000325577"/>
    </source>
</evidence>
<dbReference type="Pfam" id="PF13639">
    <property type="entry name" value="zf-RING_2"/>
    <property type="match status" value="2"/>
</dbReference>
<dbReference type="CDD" id="cd16448">
    <property type="entry name" value="RING-H2"/>
    <property type="match status" value="1"/>
</dbReference>
<reference evidence="6 7" key="1">
    <citation type="submission" date="2019-09" db="EMBL/GenBank/DDBJ databases">
        <title>A chromosome-level genome assembly of the Chinese tupelo Nyssa sinensis.</title>
        <authorList>
            <person name="Yang X."/>
            <person name="Kang M."/>
            <person name="Yang Y."/>
            <person name="Xiong H."/>
            <person name="Wang M."/>
            <person name="Zhang Z."/>
            <person name="Wang Z."/>
            <person name="Wu H."/>
            <person name="Ma T."/>
            <person name="Liu J."/>
            <person name="Xi Z."/>
        </authorList>
    </citation>
    <scope>NUCLEOTIDE SEQUENCE [LARGE SCALE GENOMIC DNA]</scope>
    <source>
        <strain evidence="6">J267</strain>
        <tissue evidence="6">Leaf</tissue>
    </source>
</reference>
<keyword evidence="1" id="KW-0479">Metal-binding</keyword>
<evidence type="ECO:0000313" key="6">
    <source>
        <dbReference type="EMBL" id="KAA8546341.1"/>
    </source>
</evidence>
<accession>A0A5J5BYK2</accession>
<dbReference type="SMART" id="SM00184">
    <property type="entry name" value="RING"/>
    <property type="match status" value="2"/>
</dbReference>
<evidence type="ECO:0000256" key="4">
    <source>
        <dbReference type="PROSITE-ProRule" id="PRU00175"/>
    </source>
</evidence>
<feature type="domain" description="RING-type" evidence="5">
    <location>
        <begin position="351"/>
        <end position="392"/>
    </location>
</feature>
<keyword evidence="3" id="KW-0862">Zinc</keyword>
<name>A0A5J5BYK2_9ASTE</name>
<keyword evidence="2 4" id="KW-0863">Zinc-finger</keyword>
<dbReference type="OrthoDB" id="982607at2759"/>
<sequence>MAAQSPVLYILHGVCKEVEWTNDSALSVEIVMRQRFQKLYENMDGVIIVIDDRYAPDSTRVLFNVPLDVLVLPLLGEYYFWNQLSGLIDDPLQRKHWAHRLASFTSSKFDIAHRNGMNLGIEIVAEFEVTTFELVDEDTVIDHIQYSSLESSAGDCGRKGASKSVIEGLKKEMVKSGDVVGTCVVCLEELCVGAELTRMACSHAFHHACLIQWFQEMIDDRYGPDALVSLFNVPFSVLVSPVLGEVYFWNKLSGLIDDPLPRKYWAQRLASITSSKLDMARLNAKNCGIAVVAEFEVTKIDLVDEETLIDEVQTLSLESSAADCGRKGASKSVIEGLKKEMVKSGDVVGTCVICLDQLSAGSEFTRMACSHVFHHACLVQWLEESNSCPVCRYMVPD</sequence>
<dbReference type="PROSITE" id="PS50089">
    <property type="entry name" value="ZF_RING_2"/>
    <property type="match status" value="1"/>
</dbReference>
<evidence type="ECO:0000259" key="5">
    <source>
        <dbReference type="PROSITE" id="PS50089"/>
    </source>
</evidence>
<dbReference type="GO" id="GO:0061630">
    <property type="term" value="F:ubiquitin protein ligase activity"/>
    <property type="evidence" value="ECO:0007669"/>
    <property type="project" value="TreeGrafter"/>
</dbReference>
<evidence type="ECO:0000256" key="3">
    <source>
        <dbReference type="ARBA" id="ARBA00022833"/>
    </source>
</evidence>
<dbReference type="Gene3D" id="3.30.40.10">
    <property type="entry name" value="Zinc/RING finger domain, C3HC4 (zinc finger)"/>
    <property type="match status" value="2"/>
</dbReference>
<gene>
    <name evidence="6" type="ORF">F0562_002920</name>
</gene>
<dbReference type="SUPFAM" id="SSF57850">
    <property type="entry name" value="RING/U-box"/>
    <property type="match status" value="2"/>
</dbReference>
<keyword evidence="7" id="KW-1185">Reference proteome</keyword>
<dbReference type="GO" id="GO:0006511">
    <property type="term" value="P:ubiquitin-dependent protein catabolic process"/>
    <property type="evidence" value="ECO:0007669"/>
    <property type="project" value="TreeGrafter"/>
</dbReference>
<dbReference type="InterPro" id="IPR001841">
    <property type="entry name" value="Znf_RING"/>
</dbReference>
<protein>
    <recommendedName>
        <fullName evidence="5">RING-type domain-containing protein</fullName>
    </recommendedName>
</protein>
<dbReference type="GO" id="GO:0005634">
    <property type="term" value="C:nucleus"/>
    <property type="evidence" value="ECO:0007669"/>
    <property type="project" value="TreeGrafter"/>
</dbReference>
<dbReference type="Proteomes" id="UP000325577">
    <property type="component" value="Linkage Group LG1"/>
</dbReference>
<dbReference type="PANTHER" id="PTHR45931:SF16">
    <property type="entry name" value="RING_U-BOX SUPERFAMILY PROTEIN"/>
    <property type="match status" value="1"/>
</dbReference>
<dbReference type="InterPro" id="IPR011016">
    <property type="entry name" value="Znf_RING-CH"/>
</dbReference>
<organism evidence="6 7">
    <name type="scientific">Nyssa sinensis</name>
    <dbReference type="NCBI Taxonomy" id="561372"/>
    <lineage>
        <taxon>Eukaryota</taxon>
        <taxon>Viridiplantae</taxon>
        <taxon>Streptophyta</taxon>
        <taxon>Embryophyta</taxon>
        <taxon>Tracheophyta</taxon>
        <taxon>Spermatophyta</taxon>
        <taxon>Magnoliopsida</taxon>
        <taxon>eudicotyledons</taxon>
        <taxon>Gunneridae</taxon>
        <taxon>Pentapetalae</taxon>
        <taxon>asterids</taxon>
        <taxon>Cornales</taxon>
        <taxon>Nyssaceae</taxon>
        <taxon>Nyssa</taxon>
    </lineage>
</organism>
<evidence type="ECO:0000256" key="1">
    <source>
        <dbReference type="ARBA" id="ARBA00022723"/>
    </source>
</evidence>
<dbReference type="SMART" id="SM00744">
    <property type="entry name" value="RINGv"/>
    <property type="match status" value="1"/>
</dbReference>
<dbReference type="PANTHER" id="PTHR45931">
    <property type="entry name" value="SI:CH211-59O9.10"/>
    <property type="match status" value="1"/>
</dbReference>
<proteinExistence type="predicted"/>